<protein>
    <submittedName>
        <fullName evidence="2">RES domain-containing protein</fullName>
    </submittedName>
</protein>
<dbReference type="SMART" id="SM00953">
    <property type="entry name" value="RES"/>
    <property type="match status" value="1"/>
</dbReference>
<dbReference type="InterPro" id="IPR014914">
    <property type="entry name" value="RES_dom"/>
</dbReference>
<comment type="caution">
    <text evidence="2">The sequence shown here is derived from an EMBL/GenBank/DDBJ whole genome shotgun (WGS) entry which is preliminary data.</text>
</comment>
<keyword evidence="3" id="KW-1185">Reference proteome</keyword>
<reference evidence="2 3" key="1">
    <citation type="submission" date="2017-11" db="EMBL/GenBank/DDBJ databases">
        <title>Genomic Encyclopedia of Archaeal and Bacterial Type Strains, Phase II (KMG-II): From Individual Species to Whole Genera.</title>
        <authorList>
            <person name="Goeker M."/>
        </authorList>
    </citation>
    <scope>NUCLEOTIDE SEQUENCE [LARGE SCALE GENOMIC DNA]</scope>
    <source>
        <strain evidence="2 3">DSM 29128</strain>
    </source>
</reference>
<evidence type="ECO:0000313" key="2">
    <source>
        <dbReference type="EMBL" id="PJI92825.1"/>
    </source>
</evidence>
<sequence>MFKTLNTTLYRIVFEAFADKVLDGVIHSEGRFHHDGQSALYASPSPETAAMAIDIYLKQDDAPRVMVPLSLSDARMVDLRSTQTCHALGVDPAWPSVPWASERAAGAPATSWRASDVARAYGADGMIYSSRRAPERWHVVLFRWNKGDGATLALGGAHAGWEPRSPV</sequence>
<dbReference type="AlphaFoldDB" id="A0A2M8WPG4"/>
<dbReference type="EMBL" id="PGTY01000001">
    <property type="protein sequence ID" value="PJI92825.1"/>
    <property type="molecule type" value="Genomic_DNA"/>
</dbReference>
<gene>
    <name evidence="2" type="ORF">BC777_1687</name>
</gene>
<dbReference type="Pfam" id="PF08808">
    <property type="entry name" value="RES"/>
    <property type="match status" value="1"/>
</dbReference>
<organism evidence="2 3">
    <name type="scientific">Yoonia maricola</name>
    <dbReference type="NCBI Taxonomy" id="420999"/>
    <lineage>
        <taxon>Bacteria</taxon>
        <taxon>Pseudomonadati</taxon>
        <taxon>Pseudomonadota</taxon>
        <taxon>Alphaproteobacteria</taxon>
        <taxon>Rhodobacterales</taxon>
        <taxon>Paracoccaceae</taxon>
        <taxon>Yoonia</taxon>
    </lineage>
</organism>
<evidence type="ECO:0000259" key="1">
    <source>
        <dbReference type="SMART" id="SM00953"/>
    </source>
</evidence>
<proteinExistence type="predicted"/>
<name>A0A2M8WPG4_9RHOB</name>
<accession>A0A2M8WPG4</accession>
<feature type="domain" description="RES" evidence="1">
    <location>
        <begin position="21"/>
        <end position="155"/>
    </location>
</feature>
<dbReference type="Proteomes" id="UP000228531">
    <property type="component" value="Unassembled WGS sequence"/>
</dbReference>
<dbReference type="OrthoDB" id="648213at2"/>
<evidence type="ECO:0000313" key="3">
    <source>
        <dbReference type="Proteomes" id="UP000228531"/>
    </source>
</evidence>
<dbReference type="RefSeq" id="WP_100367602.1">
    <property type="nucleotide sequence ID" value="NZ_PGTY01000001.1"/>
</dbReference>